<feature type="compositionally biased region" description="Basic and acidic residues" evidence="8">
    <location>
        <begin position="854"/>
        <end position="865"/>
    </location>
</feature>
<feature type="compositionally biased region" description="Basic and acidic residues" evidence="8">
    <location>
        <begin position="1185"/>
        <end position="1196"/>
    </location>
</feature>
<evidence type="ECO:0000256" key="6">
    <source>
        <dbReference type="ARBA" id="ARBA00037982"/>
    </source>
</evidence>
<evidence type="ECO:0000313" key="11">
    <source>
        <dbReference type="Proteomes" id="UP000224006"/>
    </source>
</evidence>
<evidence type="ECO:0000256" key="5">
    <source>
        <dbReference type="ARBA" id="ARBA00023193"/>
    </source>
</evidence>
<dbReference type="Gene3D" id="1.10.510.10">
    <property type="entry name" value="Transferase(Phosphotransferase) domain 1"/>
    <property type="match status" value="1"/>
</dbReference>
<feature type="compositionally biased region" description="Low complexity" evidence="8">
    <location>
        <begin position="1629"/>
        <end position="1647"/>
    </location>
</feature>
<feature type="compositionally biased region" description="Basic and acidic residues" evidence="8">
    <location>
        <begin position="873"/>
        <end position="900"/>
    </location>
</feature>
<evidence type="ECO:0000256" key="3">
    <source>
        <dbReference type="ARBA" id="ARBA00022777"/>
    </source>
</evidence>
<keyword evidence="3" id="KW-0418">Kinase</keyword>
<dbReference type="InterPro" id="IPR017441">
    <property type="entry name" value="Protein_kinase_ATP_BS"/>
</dbReference>
<evidence type="ECO:0000259" key="9">
    <source>
        <dbReference type="PROSITE" id="PS50011"/>
    </source>
</evidence>
<feature type="compositionally biased region" description="Basic and acidic residues" evidence="8">
    <location>
        <begin position="1024"/>
        <end position="1047"/>
    </location>
</feature>
<keyword evidence="5" id="KW-0652">Protein synthesis inhibitor</keyword>
<feature type="compositionally biased region" description="Polar residues" evidence="8">
    <location>
        <begin position="665"/>
        <end position="679"/>
    </location>
</feature>
<dbReference type="GO" id="GO:0005634">
    <property type="term" value="C:nucleus"/>
    <property type="evidence" value="ECO:0007669"/>
    <property type="project" value="TreeGrafter"/>
</dbReference>
<feature type="compositionally biased region" description="Low complexity" evidence="8">
    <location>
        <begin position="2166"/>
        <end position="2178"/>
    </location>
</feature>
<evidence type="ECO:0000256" key="4">
    <source>
        <dbReference type="ARBA" id="ARBA00022840"/>
    </source>
</evidence>
<protein>
    <recommendedName>
        <fullName evidence="9">Protein kinase domain-containing protein</fullName>
    </recommendedName>
</protein>
<feature type="compositionally biased region" description="Low complexity" evidence="8">
    <location>
        <begin position="1272"/>
        <end position="1284"/>
    </location>
</feature>
<comment type="caution">
    <text evidence="10">The sequence shown here is derived from an EMBL/GenBank/DDBJ whole genome shotgun (WGS) entry which is preliminary data.</text>
</comment>
<dbReference type="SUPFAM" id="SSF56112">
    <property type="entry name" value="Protein kinase-like (PK-like)"/>
    <property type="match status" value="1"/>
</dbReference>
<feature type="region of interest" description="Disordered" evidence="8">
    <location>
        <begin position="824"/>
        <end position="942"/>
    </location>
</feature>
<dbReference type="PROSITE" id="PS00108">
    <property type="entry name" value="PROTEIN_KINASE_ST"/>
    <property type="match status" value="1"/>
</dbReference>
<feature type="region of interest" description="Disordered" evidence="8">
    <location>
        <begin position="285"/>
        <end position="344"/>
    </location>
</feature>
<organism evidence="10 11">
    <name type="scientific">Besnoitia besnoiti</name>
    <name type="common">Apicomplexan protozoan</name>
    <dbReference type="NCBI Taxonomy" id="94643"/>
    <lineage>
        <taxon>Eukaryota</taxon>
        <taxon>Sar</taxon>
        <taxon>Alveolata</taxon>
        <taxon>Apicomplexa</taxon>
        <taxon>Conoidasida</taxon>
        <taxon>Coccidia</taxon>
        <taxon>Eucoccidiorida</taxon>
        <taxon>Eimeriorina</taxon>
        <taxon>Sarcocystidae</taxon>
        <taxon>Besnoitia</taxon>
    </lineage>
</organism>
<keyword evidence="4 7" id="KW-0067">ATP-binding</keyword>
<reference evidence="10 11" key="1">
    <citation type="submission" date="2017-09" db="EMBL/GenBank/DDBJ databases">
        <title>Genome sequencing of Besnoitia besnoiti strain Bb-Ger1.</title>
        <authorList>
            <person name="Schares G."/>
            <person name="Venepally P."/>
            <person name="Lorenzi H.A."/>
        </authorList>
    </citation>
    <scope>NUCLEOTIDE SEQUENCE [LARGE SCALE GENOMIC DNA]</scope>
    <source>
        <strain evidence="10 11">Bb-Ger1</strain>
    </source>
</reference>
<dbReference type="PROSITE" id="PS50011">
    <property type="entry name" value="PROTEIN_KINASE_DOM"/>
    <property type="match status" value="1"/>
</dbReference>
<feature type="compositionally biased region" description="Basic and acidic residues" evidence="8">
    <location>
        <begin position="425"/>
        <end position="435"/>
    </location>
</feature>
<feature type="compositionally biased region" description="Basic and acidic residues" evidence="8">
    <location>
        <begin position="775"/>
        <end position="784"/>
    </location>
</feature>
<feature type="region of interest" description="Disordered" evidence="8">
    <location>
        <begin position="3398"/>
        <end position="3428"/>
    </location>
</feature>
<evidence type="ECO:0000256" key="1">
    <source>
        <dbReference type="ARBA" id="ARBA00022679"/>
    </source>
</evidence>
<feature type="region of interest" description="Disordered" evidence="8">
    <location>
        <begin position="2359"/>
        <end position="2396"/>
    </location>
</feature>
<dbReference type="OrthoDB" id="341578at2759"/>
<comment type="similarity">
    <text evidence="6">Belongs to the protein kinase superfamily. Ser/Thr protein kinase family. GCN2 subfamily.</text>
</comment>
<feature type="binding site" evidence="7">
    <location>
        <position position="978"/>
    </location>
    <ligand>
        <name>ATP</name>
        <dbReference type="ChEBI" id="CHEBI:30616"/>
    </ligand>
</feature>
<feature type="region of interest" description="Disordered" evidence="8">
    <location>
        <begin position="1174"/>
        <end position="1196"/>
    </location>
</feature>
<feature type="region of interest" description="Disordered" evidence="8">
    <location>
        <begin position="774"/>
        <end position="801"/>
    </location>
</feature>
<feature type="compositionally biased region" description="Low complexity" evidence="8">
    <location>
        <begin position="483"/>
        <end position="495"/>
    </location>
</feature>
<proteinExistence type="inferred from homology"/>
<keyword evidence="11" id="KW-1185">Reference proteome</keyword>
<feature type="region of interest" description="Disordered" evidence="8">
    <location>
        <begin position="1114"/>
        <end position="1137"/>
    </location>
</feature>
<gene>
    <name evidence="10" type="ORF">BESB_065160</name>
</gene>
<dbReference type="Proteomes" id="UP000224006">
    <property type="component" value="Chromosome VI"/>
</dbReference>
<feature type="region of interest" description="Disordered" evidence="8">
    <location>
        <begin position="3351"/>
        <end position="3374"/>
    </location>
</feature>
<dbReference type="EMBL" id="NWUJ01000006">
    <property type="protein sequence ID" value="PFH34485.1"/>
    <property type="molecule type" value="Genomic_DNA"/>
</dbReference>
<evidence type="ECO:0000256" key="8">
    <source>
        <dbReference type="SAM" id="MobiDB-lite"/>
    </source>
</evidence>
<feature type="compositionally biased region" description="Basic and acidic residues" evidence="8">
    <location>
        <begin position="527"/>
        <end position="537"/>
    </location>
</feature>
<feature type="region of interest" description="Disordered" evidence="8">
    <location>
        <begin position="1398"/>
        <end position="1431"/>
    </location>
</feature>
<dbReference type="InterPro" id="IPR000719">
    <property type="entry name" value="Prot_kinase_dom"/>
</dbReference>
<dbReference type="RefSeq" id="XP_029218494.1">
    <property type="nucleotide sequence ID" value="XM_029364911.1"/>
</dbReference>
<feature type="region of interest" description="Disordered" evidence="8">
    <location>
        <begin position="988"/>
        <end position="1047"/>
    </location>
</feature>
<feature type="region of interest" description="Disordered" evidence="8">
    <location>
        <begin position="403"/>
        <end position="706"/>
    </location>
</feature>
<feature type="compositionally biased region" description="Basic and acidic residues" evidence="8">
    <location>
        <begin position="471"/>
        <end position="480"/>
    </location>
</feature>
<feature type="compositionally biased region" description="Low complexity" evidence="8">
    <location>
        <begin position="1403"/>
        <end position="1431"/>
    </location>
</feature>
<feature type="region of interest" description="Disordered" evidence="8">
    <location>
        <begin position="2120"/>
        <end position="2178"/>
    </location>
</feature>
<name>A0A2A9M920_BESBE</name>
<dbReference type="GeneID" id="40311444"/>
<feature type="compositionally biased region" description="Basic and acidic residues" evidence="8">
    <location>
        <begin position="1844"/>
        <end position="1885"/>
    </location>
</feature>
<accession>A0A2A9M920</accession>
<feature type="compositionally biased region" description="Low complexity" evidence="8">
    <location>
        <begin position="3364"/>
        <end position="3374"/>
    </location>
</feature>
<dbReference type="InterPro" id="IPR050339">
    <property type="entry name" value="CC_SR_Kinase"/>
</dbReference>
<feature type="domain" description="Protein kinase" evidence="9">
    <location>
        <begin position="949"/>
        <end position="1699"/>
    </location>
</feature>
<dbReference type="PANTHER" id="PTHR11042">
    <property type="entry name" value="EUKARYOTIC TRANSLATION INITIATION FACTOR 2-ALPHA KINASE EIF2-ALPHA KINASE -RELATED"/>
    <property type="match status" value="1"/>
</dbReference>
<feature type="compositionally biased region" description="Basic and acidic residues" evidence="8">
    <location>
        <begin position="919"/>
        <end position="941"/>
    </location>
</feature>
<feature type="region of interest" description="Disordered" evidence="8">
    <location>
        <begin position="1231"/>
        <end position="1326"/>
    </location>
</feature>
<feature type="compositionally biased region" description="Basic and acidic residues" evidence="8">
    <location>
        <begin position="1596"/>
        <end position="1621"/>
    </location>
</feature>
<feature type="region of interest" description="Disordered" evidence="8">
    <location>
        <begin position="1744"/>
        <end position="1920"/>
    </location>
</feature>
<feature type="compositionally biased region" description="Acidic residues" evidence="8">
    <location>
        <begin position="1303"/>
        <end position="1320"/>
    </location>
</feature>
<dbReference type="PROSITE" id="PS00107">
    <property type="entry name" value="PROTEIN_KINASE_ATP"/>
    <property type="match status" value="1"/>
</dbReference>
<feature type="compositionally biased region" description="Gly residues" evidence="8">
    <location>
        <begin position="612"/>
        <end position="625"/>
    </location>
</feature>
<keyword evidence="1" id="KW-0808">Transferase</keyword>
<dbReference type="GO" id="GO:0017148">
    <property type="term" value="P:negative regulation of translation"/>
    <property type="evidence" value="ECO:0007669"/>
    <property type="project" value="UniProtKB-KW"/>
</dbReference>
<dbReference type="InterPro" id="IPR011009">
    <property type="entry name" value="Kinase-like_dom_sf"/>
</dbReference>
<dbReference type="KEGG" id="bbes:BESB_065160"/>
<feature type="region of interest" description="Disordered" evidence="8">
    <location>
        <begin position="2653"/>
        <end position="2674"/>
    </location>
</feature>
<dbReference type="Gene3D" id="3.30.200.20">
    <property type="entry name" value="Phosphorylase Kinase, domain 1"/>
    <property type="match status" value="2"/>
</dbReference>
<evidence type="ECO:0000256" key="7">
    <source>
        <dbReference type="PROSITE-ProRule" id="PRU10141"/>
    </source>
</evidence>
<dbReference type="SMART" id="SM00220">
    <property type="entry name" value="S_TKc"/>
    <property type="match status" value="1"/>
</dbReference>
<evidence type="ECO:0000256" key="2">
    <source>
        <dbReference type="ARBA" id="ARBA00022741"/>
    </source>
</evidence>
<evidence type="ECO:0000313" key="10">
    <source>
        <dbReference type="EMBL" id="PFH34485.1"/>
    </source>
</evidence>
<sequence length="3528" mass="370563">MDGKTRRERGRREGNVLLLRSLLLLESHSVDPRVVFSLHSLGYLSSAAEVLANPSSSPPHPSSLSCSASPRSLSSLWSVPPASSRLRGACLESVRRLLATERTKETAALAALATYDLPASSSRKPPAHWGWSAENLLDDFGLEDGDSNVVFASDSTASDPEEASRGNDHSVGTLDACACDQGRDSPSGNSEPCVLLASVYVTTASKKGRGRKKKPSVVGIDFEARLVPLHHSASGGFAHVSVGLCGIRGLPPSFCLQAQEVISRTSALFAPLPFSALCAYAAPDGEPGSRQQRGAAVTQQRRDGGAPQLAREASAAQRPREAADNVGDTKRRTGEGGEPDEELEREAIFGASLEIVQKILRTAAAVETLLLAGHGAQGGQAPSGDTTSIALGDAPILKAPAKMTGEGGCASPPDESISRGDAGGTEEREVFEAKEKKKGRHRVSFVAAPADGASAPSSLGRRAPSGPSTRETNRQAEGERNPSLANASSAAGSSGAEKRQGKAENGVFARDSPHELTRAANGSNVLWKRELQRDSEACTHSVGGSGGAESGSIEDDRTASPGAIVEAPASRARAASAVASRSASVLSSSPAPRAQRPRQPAAGLGSQALSGDAGGSCWGPVGGSGMRQQLSGATAMVQASRASTHTPMLSSQGGNVSHKAVEMASSASGPEASATSHQGSLARLSPPNLSDSGPARRGGDGSHSEGASLFAGLAAQQHGVPVSPAHLSDLRQHLAGRGVSDAPVIAEWYAARSDRHALDTVKCGHSDLQEVGDAAEARGDREGSESTLAARGRPDVAHGGDRYMQGQCAAAGETETVLDIIHEEGGDEDLQGARGGTCERSREGRCCETMPSQNERDNGAAHAELRGQSSIRELQDPANKADEENGEGTEKAKAEGEALRGPEPGRCSAAEMPRHGRGARREVRDDIDTAEKGKRKTEEATASRYQTEFIELQQLGSGGFGSVTKVRQRQGGGLFAVKRIPLLAARPRRRQPSFPLSAPRRERGLSPLDGARPGYGLTLSGRGGRREDPERDRGAARSFSEHRGEDEKCLADCPISGRDRTPAQLALWAGGVHAQKRDLEARKKRAGIRARSSDGCEERRGRGEEPRIRNEVEGLPGARGAGRGRCGFEGRRDDEGFEDSDADTAISYMAEATVLAKLNHKHVVRYYDAWLESTPAPPEASEASAGRREEAWNGEDKQPTTCLFILMEYCPGRTLREAIDSGLLQLPARRERRVRRRDKPKAGEGGAPVAAAEESEVGDGGGPASPGDPRRPGSAALRAAASRPAGEEGESPTAEPPAHTGLDDEDCEEDDSDEEDEEAEEARRRAAEMGLHGLKWRLTRDLVGGVAYMHSLGVIHRDLKPSNIFLKAEHGRLCVKIGDFGLMTTVLKGGQSSLSAERARCFSSSPSHGRGSSENLHHATTPTTPRSRTASSFSSHGVCCDVKPEFQNASLPPLQRLPLLLSMASLPGSHVTSNTPSLRLSAGVGTVYYMAPEQATGSRYDQKADIFSLGVVLFELWAPPFTTAMERASVLGQLTLNHEQQLHALLPRGGARAGDVHAVPAPGDGARGAEGREDAGGNALPPAPALRPRQQRRRQQRELVRLQRTEQGEQAERKPHAHKAESASSPAQPARGAGKAPWAPPAVAAPAASPPLSVPPFDALAFLRRHVPAEVAPLMLAMIQQDPDRRPAADALLADDILLPLELSQALPSEAVNQCERNVLRSFALGHADADTEDDDPLLAARRERRRGKEATSSKKAPCATPGEGKADTAGSRRVRESSQPEAGDADPRARGADPEDEEEGDAEKGSLRWRARSASHDGDQAGGKQKRKDGRGRGGGGFDGDDGDRLPRLGGANERHEGDWQREKDARGGARKGLHPDAALREETDIVSDCVSAPSRGIGLREEPKEKKKEKKKKRAAERGDEVRLLEIGRTRGTDASESGDFVCADVGEFDVGDERRGGGRAVKKGEEDRKVALKTLPSQMHPFKLIYDVIASYPFSNEAVQVMATLLNRHEDEAALHQFLLLKRSLASEHVLLYRIQQFTRGLIRQHCATCFERRGATQMSLPVFLPLTGRLAGSLSSIRRLLRHSKLIFDLKGKQDDLQRKADDALQKKKGLLGKRLPAGALDSDGKGGGLDLAGPPEGAQQSEAVALERSTPELNAASKQRATSGTTPSSSGYPSSTPSAFSSFFSSSFSSAGHAASAAASYALLESQGVPPPHLFATSLFRPFLVPPQPFLPAFSAPQTSAASSFSFSLPFDCLPIHTAVAPAAAGVCTPDAGAAAAAATVEELLTAEHFSSPGKGVVLLLDAAATPLILPFSLFHGAAAEAAGKADHNAHGGLPVVQRRWAFGPTYIKADCIGGRPSRLPPARGPREDREGNEDEGRAGESRKSKKSGREVDDAAAACGGVGMAGCVRCRRMKIGASGDKGASCFFPGDEKRSRRAARGQGSSAQPCKAEEDASWSLAASSTSFAPHEVYAALYDLVVDLDAFRNWDEEFGECFAVCGEDAVPPRRRGEKDRDQLESKHPGKSLIPGAFFDAEVVSAAADVLAPLAMVSAADAGSQTAGTRLLLVWTLADLLPTILQHLILIPEDRVRFFTSWLRVQAKSGTLTKAALQAHLRAVFLYSDDSVVAAAGAGGGCSDLLAPATAGGGAAEADDGASAGVEEGEGGSRSAEDEERILLQLLQKERDENFVRQQAEVLWTLLGIHGETPEDTITKLVAFVLSMDRSYEDSLALLAQSDPSLSSFEKHLGPLGAFSLDGRGELDDAHAQRRGRSASHDAPLVASFSSLSSPILQQLRLLRVQQQLLSQIEGFPPEQQRFDLFLPFDTAQYAHGLVFYILGASIARAASTTPGGGGGGGGAASGLGGSAGNLVNASFLSTYSAGFPNEKTAAFAGARDGGQAASASSLHGGVPRGGSANLDGGRPGAPHATLHHGPSTRHSKAGGSAAASKHAASQQALLALRFASQQMREVLACGGRYDALLEEVRMQGIGEDGDRARGGADLGPVGREGGAARDKRRRNMSVSGVELAAECIGKRLLLLGQQDPTRLVFSDDVHRSASLAASALGVSSPGSVAFPSPFSPFAFREGERTGDARAQAALLETGGASGAASLATKHEVNSHLAGHPSSSFASGAVSAAGGPAALAAAGGEGALHAGAGSPYDSSTFRGNLRSQSLAGHFALSGATASDQREGRASLSATGSGGAFACAAGGGGDGREREGREFDGRSFGNVSRVRSISGGHEERKLAGVLESARRIGVSLKQLFYGAPKWSNKPEVLICVVCQPHPERGQLLPSASKAGGDAETKQRRDGARAEAFLATKAYELRMRLLRTGVTCEIRWISSAERQRLKRPVRRQAWNAATHRPSSAGAASSPNAPASRDLLQWILFLASSASSLSSMAPSASGAGTRAPSVASSGDGEARERREDAQAAVADCGARSKLFALLQEAVAATEGQRMPAPRPSRAEDDVQLVNDLDLHIHIEHLAGDDASQDLRSVDDAVASLATAVGAVRPCRGDAAASNEKLGCARL</sequence>
<feature type="region of interest" description="Disordered" evidence="8">
    <location>
        <begin position="1553"/>
        <end position="1649"/>
    </location>
</feature>
<dbReference type="VEuPathDB" id="ToxoDB:BESB_065160"/>
<feature type="compositionally biased region" description="Basic and acidic residues" evidence="8">
    <location>
        <begin position="3418"/>
        <end position="3427"/>
    </location>
</feature>
<keyword evidence="2 7" id="KW-0547">Nucleotide-binding</keyword>
<feature type="compositionally biased region" description="Basic and acidic residues" evidence="8">
    <location>
        <begin position="837"/>
        <end position="846"/>
    </location>
</feature>
<dbReference type="Pfam" id="PF00069">
    <property type="entry name" value="Pkinase"/>
    <property type="match status" value="1"/>
</dbReference>
<feature type="compositionally biased region" description="Basic and acidic residues" evidence="8">
    <location>
        <begin position="792"/>
        <end position="801"/>
    </location>
</feature>
<feature type="region of interest" description="Disordered" evidence="8">
    <location>
        <begin position="2903"/>
        <end position="2950"/>
    </location>
</feature>
<feature type="compositionally biased region" description="Basic and acidic residues" evidence="8">
    <location>
        <begin position="318"/>
        <end position="335"/>
    </location>
</feature>
<dbReference type="GO" id="GO:0004672">
    <property type="term" value="F:protein kinase activity"/>
    <property type="evidence" value="ECO:0007669"/>
    <property type="project" value="InterPro"/>
</dbReference>
<feature type="compositionally biased region" description="Polar residues" evidence="8">
    <location>
        <begin position="640"/>
        <end position="655"/>
    </location>
</feature>
<dbReference type="GO" id="GO:0005524">
    <property type="term" value="F:ATP binding"/>
    <property type="evidence" value="ECO:0007669"/>
    <property type="project" value="UniProtKB-UniRule"/>
</dbReference>
<dbReference type="STRING" id="94643.A0A2A9M920"/>
<dbReference type="InterPro" id="IPR008271">
    <property type="entry name" value="Ser/Thr_kinase_AS"/>
</dbReference>
<feature type="region of interest" description="Disordered" evidence="8">
    <location>
        <begin position="2997"/>
        <end position="3020"/>
    </location>
</feature>
<dbReference type="GO" id="GO:0005737">
    <property type="term" value="C:cytoplasm"/>
    <property type="evidence" value="ECO:0007669"/>
    <property type="project" value="TreeGrafter"/>
</dbReference>
<feature type="compositionally biased region" description="Low complexity" evidence="8">
    <location>
        <begin position="567"/>
        <end position="602"/>
    </location>
</feature>
<feature type="compositionally biased region" description="Basic and acidic residues" evidence="8">
    <location>
        <begin position="2370"/>
        <end position="2396"/>
    </location>
</feature>
<feature type="compositionally biased region" description="Low complexity" evidence="8">
    <location>
        <begin position="447"/>
        <end position="458"/>
    </location>
</feature>